<keyword evidence="5 11" id="KW-0418">Kinase</keyword>
<evidence type="ECO:0000256" key="1">
    <source>
        <dbReference type="ARBA" id="ARBA00004123"/>
    </source>
</evidence>
<feature type="binding site" evidence="14">
    <location>
        <position position="390"/>
    </location>
    <ligand>
        <name>Mg(2+)</name>
        <dbReference type="ChEBI" id="CHEBI:18420"/>
        <label>1</label>
    </ligand>
</feature>
<keyword evidence="7 14" id="KW-0460">Magnesium</keyword>
<keyword evidence="9 11" id="KW-0539">Nucleus</keyword>
<evidence type="ECO:0000256" key="8">
    <source>
        <dbReference type="ARBA" id="ARBA00023137"/>
    </source>
</evidence>
<dbReference type="EMBL" id="AJ224984">
    <property type="protein sequence ID" value="CAA12274.1"/>
    <property type="molecule type" value="mRNA"/>
</dbReference>
<dbReference type="FunFam" id="1.10.510.10:FF:000989">
    <property type="entry name" value="Wee1-like protein kinase"/>
    <property type="match status" value="1"/>
</dbReference>
<comment type="similarity">
    <text evidence="11">Belongs to the protein kinase superfamily. Ser/Thr protein kinase family. WEE1 subfamily.</text>
</comment>
<dbReference type="Gene3D" id="1.10.510.10">
    <property type="entry name" value="Transferase(Phosphotransferase) domain 1"/>
    <property type="match status" value="1"/>
</dbReference>
<evidence type="ECO:0000256" key="16">
    <source>
        <dbReference type="SAM" id="Coils"/>
    </source>
</evidence>
<feature type="coiled-coil region" evidence="16">
    <location>
        <begin position="540"/>
        <end position="567"/>
    </location>
</feature>
<keyword evidence="4 11" id="KW-0547">Nucleotide-binding</keyword>
<dbReference type="SUPFAM" id="SSF56112">
    <property type="entry name" value="Protein kinase-like (PK-like)"/>
    <property type="match status" value="1"/>
</dbReference>
<evidence type="ECO:0000313" key="19">
    <source>
        <dbReference type="EMBL" id="CAA12274.1"/>
    </source>
</evidence>
<proteinExistence type="evidence at transcript level"/>
<keyword evidence="3 11" id="KW-0479">Metal-binding</keyword>
<dbReference type="PANTHER" id="PTHR11042:SF185">
    <property type="entry name" value="WEE1-LIKE PROTEIN KINASE"/>
    <property type="match status" value="1"/>
</dbReference>
<dbReference type="CDD" id="cd14051">
    <property type="entry name" value="PTKc_Wee1"/>
    <property type="match status" value="1"/>
</dbReference>
<dbReference type="FunFam" id="3.30.200.20:FF:000115">
    <property type="entry name" value="Wee1-like kinase 2"/>
    <property type="match status" value="1"/>
</dbReference>
<comment type="cofactor">
    <cofactor evidence="14">
        <name>Mg(2+)</name>
        <dbReference type="ChEBI" id="CHEBI:18420"/>
    </cofactor>
    <text evidence="14">Binds 2 magnesium ions per subunit.</text>
</comment>
<evidence type="ECO:0000259" key="18">
    <source>
        <dbReference type="PROSITE" id="PS50011"/>
    </source>
</evidence>
<dbReference type="GO" id="GO:0005737">
    <property type="term" value="C:cytoplasm"/>
    <property type="evidence" value="ECO:0007669"/>
    <property type="project" value="TreeGrafter"/>
</dbReference>
<evidence type="ECO:0000256" key="12">
    <source>
        <dbReference type="PIRSR" id="PIRSR037281-1"/>
    </source>
</evidence>
<evidence type="ECO:0000256" key="5">
    <source>
        <dbReference type="ARBA" id="ARBA00022777"/>
    </source>
</evidence>
<dbReference type="PANTHER" id="PTHR11042">
    <property type="entry name" value="EUKARYOTIC TRANSLATION INITIATION FACTOR 2-ALPHA KINASE EIF2-ALPHA KINASE -RELATED"/>
    <property type="match status" value="1"/>
</dbReference>
<evidence type="ECO:0000256" key="7">
    <source>
        <dbReference type="ARBA" id="ARBA00022842"/>
    </source>
</evidence>
<comment type="subcellular location">
    <subcellularLocation>
        <location evidence="1 11">Nucleus</location>
    </subcellularLocation>
</comment>
<name>O46149_PLADU</name>
<dbReference type="EC" id="2.7.10.2" evidence="11"/>
<protein>
    <recommendedName>
        <fullName evidence="11">Wee1-like protein kinase</fullName>
        <ecNumber evidence="11">2.7.10.2</ecNumber>
    </recommendedName>
</protein>
<evidence type="ECO:0000256" key="4">
    <source>
        <dbReference type="ARBA" id="ARBA00022741"/>
    </source>
</evidence>
<evidence type="ECO:0000256" key="9">
    <source>
        <dbReference type="ARBA" id="ARBA00023242"/>
    </source>
</evidence>
<comment type="similarity">
    <text evidence="10">Belongs to the protein kinase superfamily. Ser/Thr protein kinase family. GCN2 subfamily.</text>
</comment>
<dbReference type="GO" id="GO:0004715">
    <property type="term" value="F:non-membrane spanning protein tyrosine kinase activity"/>
    <property type="evidence" value="ECO:0007669"/>
    <property type="project" value="UniProtKB-UniRule"/>
</dbReference>
<feature type="region of interest" description="Disordered" evidence="17">
    <location>
        <begin position="10"/>
        <end position="95"/>
    </location>
</feature>
<reference evidence="19" key="1">
    <citation type="journal article" date="1998" name="Zoology">
        <title>Molecular control of cleavage cycles in the embryo of Platynereis dumerilii (Annelida, Polychaeta): I. Cloning and sequencing of cell cycle relevant genes.</title>
        <authorList>
            <person name="Heimann C."/>
            <person name="van Loon A.E."/>
            <person name="Goedemans H.J."/>
            <person name="Dorresteijn A.W.C."/>
        </authorList>
    </citation>
    <scope>NUCLEOTIDE SEQUENCE</scope>
</reference>
<evidence type="ECO:0000256" key="10">
    <source>
        <dbReference type="ARBA" id="ARBA00037982"/>
    </source>
</evidence>
<dbReference type="GO" id="GO:0000287">
    <property type="term" value="F:magnesium ion binding"/>
    <property type="evidence" value="ECO:0007669"/>
    <property type="project" value="InterPro"/>
</dbReference>
<evidence type="ECO:0000256" key="6">
    <source>
        <dbReference type="ARBA" id="ARBA00022840"/>
    </source>
</evidence>
<feature type="compositionally biased region" description="Polar residues" evidence="17">
    <location>
        <begin position="65"/>
        <end position="74"/>
    </location>
</feature>
<evidence type="ECO:0000256" key="17">
    <source>
        <dbReference type="SAM" id="MobiDB-lite"/>
    </source>
</evidence>
<dbReference type="InterPro" id="IPR050339">
    <property type="entry name" value="CC_SR_Kinase"/>
</dbReference>
<feature type="binding site" evidence="13">
    <location>
        <position position="287"/>
    </location>
    <ligand>
        <name>ATP</name>
        <dbReference type="ChEBI" id="CHEBI:30616"/>
    </ligand>
</feature>
<dbReference type="SMART" id="SM00220">
    <property type="entry name" value="S_TKc"/>
    <property type="match status" value="1"/>
</dbReference>
<keyword evidence="16" id="KW-0175">Coiled coil</keyword>
<dbReference type="AlphaFoldDB" id="O46149"/>
<dbReference type="InterPro" id="IPR011009">
    <property type="entry name" value="Kinase-like_dom_sf"/>
</dbReference>
<dbReference type="PROSITE" id="PS00107">
    <property type="entry name" value="PROTEIN_KINASE_ATP"/>
    <property type="match status" value="1"/>
</dbReference>
<keyword evidence="8 11" id="KW-0829">Tyrosine-protein kinase</keyword>
<dbReference type="Pfam" id="PF00069">
    <property type="entry name" value="Pkinase"/>
    <property type="match status" value="1"/>
</dbReference>
<dbReference type="GO" id="GO:0005634">
    <property type="term" value="C:nucleus"/>
    <property type="evidence" value="ECO:0007669"/>
    <property type="project" value="UniProtKB-SubCell"/>
</dbReference>
<evidence type="ECO:0000256" key="11">
    <source>
        <dbReference type="PIRNR" id="PIRNR037281"/>
    </source>
</evidence>
<dbReference type="InterPro" id="IPR000719">
    <property type="entry name" value="Prot_kinase_dom"/>
</dbReference>
<comment type="catalytic activity">
    <reaction evidence="11">
        <text>L-tyrosyl-[protein] + ATP = O-phospho-L-tyrosyl-[protein] + ADP + H(+)</text>
        <dbReference type="Rhea" id="RHEA:10596"/>
        <dbReference type="Rhea" id="RHEA-COMP:10136"/>
        <dbReference type="Rhea" id="RHEA-COMP:20101"/>
        <dbReference type="ChEBI" id="CHEBI:15378"/>
        <dbReference type="ChEBI" id="CHEBI:30616"/>
        <dbReference type="ChEBI" id="CHEBI:46858"/>
        <dbReference type="ChEBI" id="CHEBI:61978"/>
        <dbReference type="ChEBI" id="CHEBI:456216"/>
        <dbReference type="EC" id="2.7.10.2"/>
    </reaction>
</comment>
<dbReference type="PROSITE" id="PS50011">
    <property type="entry name" value="PROTEIN_KINASE_DOM"/>
    <property type="match status" value="1"/>
</dbReference>
<evidence type="ECO:0000256" key="13">
    <source>
        <dbReference type="PIRSR" id="PIRSR037281-2"/>
    </source>
</evidence>
<dbReference type="PROSITE" id="PS00108">
    <property type="entry name" value="PROTEIN_KINASE_ST"/>
    <property type="match status" value="1"/>
</dbReference>
<dbReference type="InterPro" id="IPR017441">
    <property type="entry name" value="Protein_kinase_ATP_BS"/>
</dbReference>
<evidence type="ECO:0000256" key="15">
    <source>
        <dbReference type="PROSITE-ProRule" id="PRU10141"/>
    </source>
</evidence>
<gene>
    <name evidence="19" type="primary">wee1</name>
</gene>
<sequence>MSICKGRLIFHPRSERRRQDSGIAQTLNFQDDDDNEMDSSFNDASMESVSPVRSKTSPSAFWDSSLESPVSSNTRKSRRSPRSARSQLLSPIPFSCEDSEEEHVAESLSAKSVHGKLPSFPLTPPHKKLRSLRLYDTPHTPKSLLQKAQRRITRAQRSMTDEKFCLNNNSLNGITTANGNTSANGTCASAERPLTNINPFTPDNNNLNLSGGVKRPRHNGFDGSLTDDLIEEDLEDDMPSTKKIALREINTFRYNEEFHQVSKLGDGEFGSVYKCIHRLDGCCYAIKKSKKPVAGSAYERQAMNEVYAHAVLGKHPHVVRYYSAWAENDHMYIQNEFCNGGSLADLCADNEKEDTLMTEAELKQLLLQVSQGLRYVHSQNLVHLDIKLGNIFIDNSPQIQSPESGFEDCEGEETEEMDYMVTYKIGDLGHVTSVSNPTVEEGDCRYLPNEILQENYDNLPKADIFSLALTLIEAGGGGPLPKNGEEWHKIRRGELPYLSNCSPAFNELLRSMAHPDPRARPSAAVLHQHPALCPFARKTRAQLRKELNEERFKNEVLTRQLQEAKRLSGASQPSPVQPSIIAAAKVFPAPMMTQSTRQARLIGRKVNRSISLNF</sequence>
<feature type="binding site" evidence="15">
    <location>
        <position position="288"/>
    </location>
    <ligand>
        <name>ATP</name>
        <dbReference type="ChEBI" id="CHEBI:30616"/>
    </ligand>
</feature>
<evidence type="ECO:0000256" key="14">
    <source>
        <dbReference type="PIRSR" id="PIRSR037281-3"/>
    </source>
</evidence>
<keyword evidence="6 11" id="KW-0067">ATP-binding</keyword>
<dbReference type="GO" id="GO:0005524">
    <property type="term" value="F:ATP binding"/>
    <property type="evidence" value="ECO:0007669"/>
    <property type="project" value="UniProtKB-UniRule"/>
</dbReference>
<dbReference type="InterPro" id="IPR017164">
    <property type="entry name" value="Wee1-like_protein_kinase"/>
</dbReference>
<feature type="compositionally biased region" description="Polar residues" evidence="17">
    <location>
        <begin position="38"/>
        <end position="59"/>
    </location>
</feature>
<evidence type="ECO:0000256" key="2">
    <source>
        <dbReference type="ARBA" id="ARBA00022679"/>
    </source>
</evidence>
<dbReference type="InterPro" id="IPR008271">
    <property type="entry name" value="Ser/Thr_kinase_AS"/>
</dbReference>
<keyword evidence="2 11" id="KW-0808">Transferase</keyword>
<feature type="active site" description="Proton acceptor" evidence="12">
    <location>
        <position position="385"/>
    </location>
</feature>
<evidence type="ECO:0000256" key="3">
    <source>
        <dbReference type="ARBA" id="ARBA00022723"/>
    </source>
</evidence>
<dbReference type="PIRSF" id="PIRSF037281">
    <property type="entry name" value="Wee1-like_protein_kinase"/>
    <property type="match status" value="1"/>
</dbReference>
<reference evidence="19" key="2">
    <citation type="submission" date="1999-01" db="EMBL/GenBank/DDBJ databases">
        <title>Molecular control of cleavage cycles in the embryo of Platynereis dumerilii (Annelida, Polychaeta): II. the sequence of a cDNA encoding a Wee1-like kinase.</title>
        <authorList>
            <person name="Heimann C."/>
            <person name="Dorresteijn A.W.C."/>
        </authorList>
    </citation>
    <scope>NUCLEOTIDE SEQUENCE</scope>
</reference>
<organism evidence="19">
    <name type="scientific">Platynereis dumerilii</name>
    <name type="common">Dumeril's clam worm</name>
    <dbReference type="NCBI Taxonomy" id="6359"/>
    <lineage>
        <taxon>Eukaryota</taxon>
        <taxon>Metazoa</taxon>
        <taxon>Spiralia</taxon>
        <taxon>Lophotrochozoa</taxon>
        <taxon>Annelida</taxon>
        <taxon>Polychaeta</taxon>
        <taxon>Errantia</taxon>
        <taxon>Phyllodocida</taxon>
        <taxon>Nereididae</taxon>
        <taxon>Platynereis</taxon>
    </lineage>
</organism>
<feature type="binding site" evidence="14">
    <location>
        <position position="427"/>
    </location>
    <ligand>
        <name>Mg(2+)</name>
        <dbReference type="ChEBI" id="CHEBI:18420"/>
        <label>1</label>
    </ligand>
</feature>
<dbReference type="Gene3D" id="3.30.200.20">
    <property type="entry name" value="Phosphorylase Kinase, domain 1"/>
    <property type="match status" value="1"/>
</dbReference>
<feature type="domain" description="Protein kinase" evidence="18">
    <location>
        <begin position="258"/>
        <end position="532"/>
    </location>
</feature>
<dbReference type="GO" id="GO:0000278">
    <property type="term" value="P:mitotic cell cycle"/>
    <property type="evidence" value="ECO:0007669"/>
    <property type="project" value="InterPro"/>
</dbReference>
<accession>O46149</accession>